<organism evidence="2 3">
    <name type="scientific">Zoarces viviparus</name>
    <name type="common">Viviparous eelpout</name>
    <name type="synonym">Blennius viviparus</name>
    <dbReference type="NCBI Taxonomy" id="48416"/>
    <lineage>
        <taxon>Eukaryota</taxon>
        <taxon>Metazoa</taxon>
        <taxon>Chordata</taxon>
        <taxon>Craniata</taxon>
        <taxon>Vertebrata</taxon>
        <taxon>Euteleostomi</taxon>
        <taxon>Actinopterygii</taxon>
        <taxon>Neopterygii</taxon>
        <taxon>Teleostei</taxon>
        <taxon>Neoteleostei</taxon>
        <taxon>Acanthomorphata</taxon>
        <taxon>Eupercaria</taxon>
        <taxon>Perciformes</taxon>
        <taxon>Cottioidei</taxon>
        <taxon>Zoarcales</taxon>
        <taxon>Zoarcidae</taxon>
        <taxon>Zoarcinae</taxon>
        <taxon>Zoarces</taxon>
    </lineage>
</organism>
<dbReference type="EMBL" id="JBCEZU010000089">
    <property type="protein sequence ID" value="KAK9531711.1"/>
    <property type="molecule type" value="Genomic_DNA"/>
</dbReference>
<keyword evidence="3" id="KW-1185">Reference proteome</keyword>
<sequence length="86" mass="9252">MKAKVHLPLQHPMVSSSSLSSDPRGEEETLGKTPKILQLDLRNPKSPPPPPPQRTVWLAGSPGGGSRCSATENRVQPLCTRRSSGE</sequence>
<proteinExistence type="predicted"/>
<reference evidence="2 3" key="1">
    <citation type="journal article" date="2024" name="Genome Biol. Evol.">
        <title>Chromosome-level genome assembly of the viviparous eelpout Zoarces viviparus.</title>
        <authorList>
            <person name="Fuhrmann N."/>
            <person name="Brasseur M.V."/>
            <person name="Bakowski C.E."/>
            <person name="Podsiadlowski L."/>
            <person name="Prost S."/>
            <person name="Krehenwinkel H."/>
            <person name="Mayer C."/>
        </authorList>
    </citation>
    <scope>NUCLEOTIDE SEQUENCE [LARGE SCALE GENOMIC DNA]</scope>
    <source>
        <strain evidence="2">NO-MEL_2022_Ind0_liver</strain>
    </source>
</reference>
<gene>
    <name evidence="2" type="ORF">VZT92_011118</name>
</gene>
<evidence type="ECO:0000313" key="2">
    <source>
        <dbReference type="EMBL" id="KAK9531711.1"/>
    </source>
</evidence>
<protein>
    <submittedName>
        <fullName evidence="2">Uncharacterized protein</fullName>
    </submittedName>
</protein>
<feature type="region of interest" description="Disordered" evidence="1">
    <location>
        <begin position="1"/>
        <end position="86"/>
    </location>
</feature>
<dbReference type="Proteomes" id="UP001488805">
    <property type="component" value="Unassembled WGS sequence"/>
</dbReference>
<evidence type="ECO:0000313" key="3">
    <source>
        <dbReference type="Proteomes" id="UP001488805"/>
    </source>
</evidence>
<name>A0AAW1F9Y3_ZOAVI</name>
<comment type="caution">
    <text evidence="2">The sequence shown here is derived from an EMBL/GenBank/DDBJ whole genome shotgun (WGS) entry which is preliminary data.</text>
</comment>
<dbReference type="AlphaFoldDB" id="A0AAW1F9Y3"/>
<evidence type="ECO:0000256" key="1">
    <source>
        <dbReference type="SAM" id="MobiDB-lite"/>
    </source>
</evidence>
<accession>A0AAW1F9Y3</accession>